<gene>
    <name evidence="7" type="ORF">EV645_6911</name>
</gene>
<evidence type="ECO:0000256" key="4">
    <source>
        <dbReference type="ARBA" id="ARBA00022801"/>
    </source>
</evidence>
<dbReference type="RefSeq" id="WP_130448203.1">
    <property type="nucleotide sequence ID" value="NZ_SHKR01000016.1"/>
</dbReference>
<evidence type="ECO:0000256" key="2">
    <source>
        <dbReference type="ARBA" id="ARBA00005582"/>
    </source>
</evidence>
<dbReference type="InterPro" id="IPR015797">
    <property type="entry name" value="NUDIX_hydrolase-like_dom_sf"/>
</dbReference>
<protein>
    <submittedName>
        <fullName evidence="7">ADP-ribose pyrophosphatase YjhB (NUDIX family)</fullName>
    </submittedName>
</protein>
<evidence type="ECO:0000256" key="3">
    <source>
        <dbReference type="ARBA" id="ARBA00022723"/>
    </source>
</evidence>
<evidence type="ECO:0000256" key="5">
    <source>
        <dbReference type="ARBA" id="ARBA00022842"/>
    </source>
</evidence>
<proteinExistence type="inferred from homology"/>
<dbReference type="Pfam" id="PF00293">
    <property type="entry name" value="NUDIX"/>
    <property type="match status" value="1"/>
</dbReference>
<evidence type="ECO:0000259" key="6">
    <source>
        <dbReference type="PROSITE" id="PS51462"/>
    </source>
</evidence>
<evidence type="ECO:0000313" key="8">
    <source>
        <dbReference type="Proteomes" id="UP000292027"/>
    </source>
</evidence>
<evidence type="ECO:0000256" key="1">
    <source>
        <dbReference type="ARBA" id="ARBA00001946"/>
    </source>
</evidence>
<dbReference type="OrthoDB" id="161692at2"/>
<dbReference type="SUPFAM" id="SSF55811">
    <property type="entry name" value="Nudix"/>
    <property type="match status" value="1"/>
</dbReference>
<comment type="caution">
    <text evidence="7">The sequence shown here is derived from an EMBL/GenBank/DDBJ whole genome shotgun (WGS) entry which is preliminary data.</text>
</comment>
<organism evidence="7 8">
    <name type="scientific">Kribbella rubisoli</name>
    <dbReference type="NCBI Taxonomy" id="3075929"/>
    <lineage>
        <taxon>Bacteria</taxon>
        <taxon>Bacillati</taxon>
        <taxon>Actinomycetota</taxon>
        <taxon>Actinomycetes</taxon>
        <taxon>Propionibacteriales</taxon>
        <taxon>Kribbellaceae</taxon>
        <taxon>Kribbella</taxon>
    </lineage>
</organism>
<reference evidence="7 8" key="1">
    <citation type="journal article" date="2015" name="Stand. Genomic Sci.">
        <title>Genomic Encyclopedia of Bacterial and Archaeal Type Strains, Phase III: the genomes of soil and plant-associated and newly described type strains.</title>
        <authorList>
            <person name="Whitman W.B."/>
            <person name="Woyke T."/>
            <person name="Klenk H.P."/>
            <person name="Zhou Y."/>
            <person name="Lilburn T.G."/>
            <person name="Beck B.J."/>
            <person name="De Vos P."/>
            <person name="Vandamme P."/>
            <person name="Eisen J.A."/>
            <person name="Garrity G."/>
            <person name="Hugenholtz P."/>
            <person name="Kyrpides N.C."/>
        </authorList>
    </citation>
    <scope>NUCLEOTIDE SEQUENCE [LARGE SCALE GENOMIC DNA]</scope>
    <source>
        <strain evidence="7 8">VKM Ac-2540</strain>
    </source>
</reference>
<dbReference type="GO" id="GO:0016818">
    <property type="term" value="F:hydrolase activity, acting on acid anhydrides, in phosphorus-containing anhydrides"/>
    <property type="evidence" value="ECO:0007669"/>
    <property type="project" value="TreeGrafter"/>
</dbReference>
<sequence length="161" mass="17989">MTLRATRHVTSVFLVRQGTVLLLYRRGSRAIADSWVGIGGHVEPGELDDPTAAALRELHEEVRIAADHLDNFSLRYVAMRDTSTELRTTYYFTADLRPDSPIPTECTEGDLRWFELTMDPTTLDMPPTAAVAFSHWLAAGRHDQQLRFITIDAAGHVTGPL</sequence>
<keyword evidence="8" id="KW-1185">Reference proteome</keyword>
<dbReference type="PROSITE" id="PS51462">
    <property type="entry name" value="NUDIX"/>
    <property type="match status" value="1"/>
</dbReference>
<dbReference type="PANTHER" id="PTHR43758:SF8">
    <property type="entry name" value="8-OXO-DGTP DIPHOSPHATASE YTKD-RELATED"/>
    <property type="match status" value="1"/>
</dbReference>
<feature type="domain" description="Nudix hydrolase" evidence="6">
    <location>
        <begin position="5"/>
        <end position="139"/>
    </location>
</feature>
<name>A0A4Q7WMG0_9ACTN</name>
<dbReference type="InterPro" id="IPR000086">
    <property type="entry name" value="NUDIX_hydrolase_dom"/>
</dbReference>
<dbReference type="Proteomes" id="UP000292027">
    <property type="component" value="Unassembled WGS sequence"/>
</dbReference>
<evidence type="ECO:0000313" key="7">
    <source>
        <dbReference type="EMBL" id="RZU10449.1"/>
    </source>
</evidence>
<dbReference type="Gene3D" id="3.90.79.10">
    <property type="entry name" value="Nucleoside Triphosphate Pyrophosphohydrolase"/>
    <property type="match status" value="1"/>
</dbReference>
<keyword evidence="3" id="KW-0479">Metal-binding</keyword>
<dbReference type="EMBL" id="SHKR01000016">
    <property type="protein sequence ID" value="RZU10449.1"/>
    <property type="molecule type" value="Genomic_DNA"/>
</dbReference>
<accession>A0A4Q7WMG0</accession>
<comment type="similarity">
    <text evidence="2">Belongs to the Nudix hydrolase family.</text>
</comment>
<comment type="cofactor">
    <cofactor evidence="1">
        <name>Mg(2+)</name>
        <dbReference type="ChEBI" id="CHEBI:18420"/>
    </cofactor>
</comment>
<keyword evidence="5" id="KW-0460">Magnesium</keyword>
<dbReference type="PANTHER" id="PTHR43758">
    <property type="entry name" value="7,8-DIHYDRO-8-OXOGUANINE TRIPHOSPHATASE"/>
    <property type="match status" value="1"/>
</dbReference>
<dbReference type="AlphaFoldDB" id="A0A4Q7WMG0"/>
<keyword evidence="4" id="KW-0378">Hydrolase</keyword>
<dbReference type="GO" id="GO:0046872">
    <property type="term" value="F:metal ion binding"/>
    <property type="evidence" value="ECO:0007669"/>
    <property type="project" value="UniProtKB-KW"/>
</dbReference>